<keyword evidence="1" id="KW-0808">Transferase</keyword>
<sequence length="561" mass="61055">MYSCKENINILTSLLVKHGVRHAVVCPGSRNAPIVHNLNECDDITCHPVTDERSAGFYAMGVALATGGPVAVCVTSGSALLNLAPAAAEAFYRHVPLVVVSADRPAAWIGQLDGQTLPQPDAFGGFVAKCVALPEPQSGDERWHCNRLVNEALLAANRNGGCPVHINVPITEPLFEFNVGSLPDERVIRRLGVSGFAPEACEEIVNRVCASSRPMVVVGQYRYGERLAKALRAVSERVTVLQEPLSPGLGAVHFDEVLSCVMDNADYMPDFILYAGDTIVSKRMRKLFRRLSDVETWAVSEDGEVHDTFMNQTVVIESSPENVFCGMASLLVGSAKCLENSAKVFFARWKTALDCASEHAAEYVPCYSQMLAVKRFESLVGDNCIVHYANSSAVRLANIYADRYVYVNRGVNGIEGTLSTAAGFAAVCDTPVYCVIGDLSFFYDCNALWNNDLQGNFRILLLNNNCGGIFHRLPGLDSSPVYDTYVAGAHAANARGICDAHGVGYLSVRSAEELEPQMKVFVSMTSDRPLLLEVFTDVTEDAQALEEYYGALHGLFVRCIR</sequence>
<dbReference type="EC" id="2.2.1.9" evidence="1"/>
<name>A0AC61QNC9_9BACT</name>
<protein>
    <submittedName>
        <fullName evidence="1">2-succinyl-5-enolpyruvyl-6-hydroxy-3-cyclohexene-1-carboxylic-acid synthase</fullName>
        <ecNumber evidence="1">2.2.1.9</ecNumber>
    </submittedName>
</protein>
<comment type="caution">
    <text evidence="1">The sequence shown here is derived from an EMBL/GenBank/DDBJ whole genome shotgun (WGS) entry which is preliminary data.</text>
</comment>
<organism evidence="1 2">
    <name type="scientific">Palleniella muris</name>
    <dbReference type="NCBI Taxonomy" id="3038145"/>
    <lineage>
        <taxon>Bacteria</taxon>
        <taxon>Pseudomonadati</taxon>
        <taxon>Bacteroidota</taxon>
        <taxon>Bacteroidia</taxon>
        <taxon>Bacteroidales</taxon>
        <taxon>Prevotellaceae</taxon>
        <taxon>Palleniella</taxon>
    </lineage>
</organism>
<dbReference type="EMBL" id="SRZC01000031">
    <property type="protein sequence ID" value="TGX80028.1"/>
    <property type="molecule type" value="Genomic_DNA"/>
</dbReference>
<evidence type="ECO:0000313" key="2">
    <source>
        <dbReference type="Proteomes" id="UP000308886"/>
    </source>
</evidence>
<reference evidence="1" key="1">
    <citation type="submission" date="2019-04" db="EMBL/GenBank/DDBJ databases">
        <title>Microbes associate with the intestines of laboratory mice.</title>
        <authorList>
            <person name="Navarre W."/>
            <person name="Wong E."/>
            <person name="Huang K."/>
            <person name="Tropini C."/>
            <person name="Ng K."/>
            <person name="Yu B."/>
        </authorList>
    </citation>
    <scope>NUCLEOTIDE SEQUENCE</scope>
    <source>
        <strain evidence="1">NM73_A23</strain>
    </source>
</reference>
<keyword evidence="2" id="KW-1185">Reference proteome</keyword>
<gene>
    <name evidence="1" type="primary">menD</name>
    <name evidence="1" type="ORF">E5358_13880</name>
</gene>
<dbReference type="Proteomes" id="UP000308886">
    <property type="component" value="Unassembled WGS sequence"/>
</dbReference>
<evidence type="ECO:0000313" key="1">
    <source>
        <dbReference type="EMBL" id="TGX80028.1"/>
    </source>
</evidence>
<accession>A0AC61QNC9</accession>
<proteinExistence type="predicted"/>